<dbReference type="GO" id="GO:0006885">
    <property type="term" value="P:regulation of pH"/>
    <property type="evidence" value="ECO:0007669"/>
    <property type="project" value="UniProtKB-UniRule"/>
</dbReference>
<evidence type="ECO:0000256" key="3">
    <source>
        <dbReference type="ARBA" id="ARBA00022692"/>
    </source>
</evidence>
<feature type="transmembrane region" description="Helical" evidence="6">
    <location>
        <begin position="132"/>
        <end position="153"/>
    </location>
</feature>
<dbReference type="RefSeq" id="WP_218819349.1">
    <property type="nucleotide sequence ID" value="NZ_FZOC01000002.1"/>
</dbReference>
<evidence type="ECO:0000256" key="4">
    <source>
        <dbReference type="ARBA" id="ARBA00022989"/>
    </source>
</evidence>
<protein>
    <recommendedName>
        <fullName evidence="6">Na(+)/H(+) antiporter NhaA</fullName>
    </recommendedName>
    <alternativeName>
        <fullName evidence="6">Sodium/proton antiporter NhaA</fullName>
    </alternativeName>
</protein>
<keyword evidence="2 6" id="KW-1003">Cell membrane</keyword>
<dbReference type="EMBL" id="FZOC01000002">
    <property type="protein sequence ID" value="SNR79196.1"/>
    <property type="molecule type" value="Genomic_DNA"/>
</dbReference>
<keyword evidence="8" id="KW-1185">Reference proteome</keyword>
<dbReference type="InterPro" id="IPR023171">
    <property type="entry name" value="Na/H_antiporter_dom_sf"/>
</dbReference>
<comment type="catalytic activity">
    <reaction evidence="6">
        <text>Na(+)(in) + 2 H(+)(out) = Na(+)(out) + 2 H(+)(in)</text>
        <dbReference type="Rhea" id="RHEA:29251"/>
        <dbReference type="ChEBI" id="CHEBI:15378"/>
        <dbReference type="ChEBI" id="CHEBI:29101"/>
    </reaction>
</comment>
<feature type="transmembrane region" description="Helical" evidence="6">
    <location>
        <begin position="346"/>
        <end position="372"/>
    </location>
</feature>
<proteinExistence type="inferred from homology"/>
<feature type="transmembrane region" description="Helical" evidence="6">
    <location>
        <begin position="314"/>
        <end position="334"/>
    </location>
</feature>
<organism evidence="7 8">
    <name type="scientific">Humidesulfovibrio mexicanus</name>
    <dbReference type="NCBI Taxonomy" id="147047"/>
    <lineage>
        <taxon>Bacteria</taxon>
        <taxon>Pseudomonadati</taxon>
        <taxon>Thermodesulfobacteriota</taxon>
        <taxon>Desulfovibrionia</taxon>
        <taxon>Desulfovibrionales</taxon>
        <taxon>Desulfovibrionaceae</taxon>
        <taxon>Humidesulfovibrio</taxon>
    </lineage>
</organism>
<comment type="subcellular location">
    <subcellularLocation>
        <location evidence="1">Cell inner membrane</location>
        <topology evidence="1">Multi-pass membrane protein</topology>
    </subcellularLocation>
    <subcellularLocation>
        <location evidence="6">Cell membrane</location>
        <topology evidence="6">Multi-pass membrane protein</topology>
    </subcellularLocation>
</comment>
<feature type="transmembrane region" description="Helical" evidence="6">
    <location>
        <begin position="165"/>
        <end position="185"/>
    </location>
</feature>
<dbReference type="Gene3D" id="1.20.1530.10">
    <property type="entry name" value="Na+/H+ antiporter like domain"/>
    <property type="match status" value="1"/>
</dbReference>
<dbReference type="Proteomes" id="UP000198324">
    <property type="component" value="Unassembled WGS sequence"/>
</dbReference>
<reference evidence="7 8" key="1">
    <citation type="submission" date="2017-06" db="EMBL/GenBank/DDBJ databases">
        <authorList>
            <person name="Kim H.J."/>
            <person name="Triplett B.A."/>
        </authorList>
    </citation>
    <scope>NUCLEOTIDE SEQUENCE [LARGE SCALE GENOMIC DNA]</scope>
    <source>
        <strain evidence="7 8">DSM 13116</strain>
    </source>
</reference>
<dbReference type="InterPro" id="IPR004670">
    <property type="entry name" value="NhaA"/>
</dbReference>
<feature type="transmembrane region" description="Helical" evidence="6">
    <location>
        <begin position="105"/>
        <end position="126"/>
    </location>
</feature>
<keyword evidence="4 6" id="KW-1133">Transmembrane helix</keyword>
<dbReference type="HAMAP" id="MF_01844">
    <property type="entry name" value="NhaA"/>
    <property type="match status" value="1"/>
</dbReference>
<evidence type="ECO:0000256" key="5">
    <source>
        <dbReference type="ARBA" id="ARBA00023136"/>
    </source>
</evidence>
<gene>
    <name evidence="6" type="primary">nhaA</name>
    <name evidence="7" type="ORF">SAMN04488503_1309</name>
</gene>
<feature type="transmembrane region" description="Helical" evidence="6">
    <location>
        <begin position="218"/>
        <end position="245"/>
    </location>
</feature>
<evidence type="ECO:0000256" key="1">
    <source>
        <dbReference type="ARBA" id="ARBA00004429"/>
    </source>
</evidence>
<name>A0A238Z6Z7_9BACT</name>
<dbReference type="NCBIfam" id="TIGR00773">
    <property type="entry name" value="NhaA"/>
    <property type="match status" value="1"/>
</dbReference>
<keyword evidence="6" id="KW-0915">Sodium</keyword>
<comment type="function">
    <text evidence="6">Na(+)/H(+) antiporter that extrudes sodium in exchange for external protons.</text>
</comment>
<comment type="similarity">
    <text evidence="6">Belongs to the NhaA Na(+)/H(+) (TC 2.A.33) antiporter family.</text>
</comment>
<dbReference type="GO" id="GO:0015385">
    <property type="term" value="F:sodium:proton antiporter activity"/>
    <property type="evidence" value="ECO:0007669"/>
    <property type="project" value="UniProtKB-UniRule"/>
</dbReference>
<dbReference type="Pfam" id="PF06965">
    <property type="entry name" value="Na_H_antiport_1"/>
    <property type="match status" value="1"/>
</dbReference>
<keyword evidence="6" id="KW-0813">Transport</keyword>
<feature type="transmembrane region" description="Helical" evidence="6">
    <location>
        <begin position="191"/>
        <end position="211"/>
    </location>
</feature>
<keyword evidence="6" id="KW-0050">Antiport</keyword>
<dbReference type="PROSITE" id="PS51257">
    <property type="entry name" value="PROKAR_LIPOPROTEIN"/>
    <property type="match status" value="1"/>
</dbReference>
<keyword evidence="3 6" id="KW-0812">Transmembrane</keyword>
<evidence type="ECO:0000256" key="2">
    <source>
        <dbReference type="ARBA" id="ARBA00022475"/>
    </source>
</evidence>
<keyword evidence="6" id="KW-0739">Sodium transport</keyword>
<dbReference type="GO" id="GO:0005886">
    <property type="term" value="C:plasma membrane"/>
    <property type="evidence" value="ECO:0007669"/>
    <property type="project" value="UniProtKB-SubCell"/>
</dbReference>
<evidence type="ECO:0000256" key="6">
    <source>
        <dbReference type="HAMAP-Rule" id="MF_01844"/>
    </source>
</evidence>
<sequence length="444" mass="46792">MRARKTPPIEIILTPFNRFFAMSAAGGLVLLACTAAAMFWANSAWGDSYERFRELHLRVGLDGHVLDLSLAHWVNDGLMAVFFFVVGLEIKRELLVGELSTARKAILPILAAAGGMAAPAAFYVFFNQGGPHMAGWGIPIATDIAFALGILSLLGERAPVSLKVFLTAVAIADDMGAVLIIALFYTSQLSLAALGAGVGFLALMAAANASGIRKPLPFLLLGIAAWAFFLSSGVHATVAGVLAAMTIPARPRAGAQDFLVRSRNILNEFEGVCKEGMRCMLESKRQPQLLLTLREACRDAETPLQRLDAMLHPWVAFAIMPVFALVNAGVLLPADMAAAIARPVNLGIMFGLVLGKPLGVTLTALGLTASGIAPRLAGVGWRHLLGAGCLAGIGFTMSIFITELAFSDPAVKDSAKLGILTASLVSALAGWAVLRLLTPAPRRS</sequence>
<dbReference type="AlphaFoldDB" id="A0A238Z6Z7"/>
<keyword evidence="6" id="KW-0406">Ion transport</keyword>
<evidence type="ECO:0000313" key="7">
    <source>
        <dbReference type="EMBL" id="SNR79196.1"/>
    </source>
</evidence>
<dbReference type="PANTHER" id="PTHR30341">
    <property type="entry name" value="SODIUM ION/PROTON ANTIPORTER NHAA-RELATED"/>
    <property type="match status" value="1"/>
</dbReference>
<dbReference type="PANTHER" id="PTHR30341:SF0">
    <property type="entry name" value="NA(+)_H(+) ANTIPORTER NHAA"/>
    <property type="match status" value="1"/>
</dbReference>
<keyword evidence="5 6" id="KW-0472">Membrane</keyword>
<evidence type="ECO:0000313" key="8">
    <source>
        <dbReference type="Proteomes" id="UP000198324"/>
    </source>
</evidence>
<feature type="transmembrane region" description="Helical" evidence="6">
    <location>
        <begin position="417"/>
        <end position="437"/>
    </location>
</feature>
<accession>A0A238Z6Z7</accession>
<feature type="transmembrane region" description="Helical" evidence="6">
    <location>
        <begin position="384"/>
        <end position="405"/>
    </location>
</feature>